<dbReference type="GO" id="GO:0004672">
    <property type="term" value="F:protein kinase activity"/>
    <property type="evidence" value="ECO:0007669"/>
    <property type="project" value="InterPro"/>
</dbReference>
<evidence type="ECO:0000313" key="9">
    <source>
        <dbReference type="Proteomes" id="UP000692954"/>
    </source>
</evidence>
<dbReference type="InterPro" id="IPR007632">
    <property type="entry name" value="Anoctamin"/>
</dbReference>
<feature type="compositionally biased region" description="Basic and acidic residues" evidence="5">
    <location>
        <begin position="202"/>
        <end position="217"/>
    </location>
</feature>
<sequence length="3663" mass="435869">MNNYNKLEEIEEEGNQSKSSDESSESDNLFSSQRQVKTIRAQKKKTLYAEKLIQTYNSYLQFLGGEQLGDKEQDDLKMFLGNLTQTRLNQLTDKYQYLTEYDYHMGDVVIAFPNPDSPKSEDLGTLTQLEAIQLCLNCFAANKYATEFEVMDNLILIKAIEQNLYHLETDDDFLIKQYEEEDRIRDEQEQEQILSDNNNDQSSKRLDSEERNDIKKSARRDKFQNLKRWGGQQNLFTEEVQKLELKLRQIYSLDRKTRQTAIKEAFNLDNYKLDRFIRIKLSGGKFLQHNERENQWFRTKNQTKDFSTLIRLAVILQLSKLGFLMRQFISKDGSTIFLVLYQADANLKNLAHKYEITKQLNFQFQDIFSYEPVDDNLRPLRLNNRLWKSNNDYKGELSRMFIYLKPKIVELLDKINYKLISREINQSMINQQIFSQGDEEVIDDYAPSDDVWKAYYAYLIYLEEKVNHLRNLCIIQDEFAQMVNKNTKSKKPYEIYMDRNPDKLQFQDQINSQDIHILESLQKEKEIEEQIDLNGRNIQLMEIFQGIFQIIQEQKKYQKYYDQIKGICNINANKFINSKDIKVLKKEQLAKSYLDLFQEALQITNLGSVKSLKTIWDLTEIQPFEPFITYKLTSDKLAKSQQCKINALWKQYCITETGKISLFSNMERMKINNMALDEKINFTILISDKFVLAKYCLHDNFEIQGKSKRSFFVPIFKSDYNIEILKNKSLFLYFYKEMNERKYLNIIGQNRYQNHEYQFAERKLENLAFQWRFQWNHPWFVPTKQIRDYYGEKLAIYFHFVGYNASMLFPIGLLGFTFSIIQFIVSDTKHPIYVYLYIIFGFIQIQWSNLMHDMWQTKEKVFAMQFGQFNQTGEDTTQQRSQFYGYYSRSIESDNLNVLFFTDLQKLMKKIVSFALLFVMVIFYVGIIVSIFIISDLLQDVETFAEPGNQTALFEVTIPAFINLILVLLLDRVFDRLAIVLTDYENHKTIKMYEANFIYKKFFLCFFALCVPILEIQFLHTKFGLHCAHGDCLKHSCYHFATMFLLQFMINVYIKTRLIVINFLKDLHRQIKQPKKNETKYTNLNLNVNSQQQKSLNNDKVSGSNQGSLKSSIDPLKSIQQKKSLSHQSRQSNQLKSIDRHSQHNSISQSPKANLQFFQENQTINLQIQDQVVDEQDSVQEKKQEDPFHLINNYIEEQFFDKESYVISPERYGTVDDFMEIAIQHSMLVLFGTTFPISYMIAFMRSLLELQCDKLKLLNEMQRPIPISESTIGVWNTVLDGLAYLSLVVNSGQITSKRDDITAQDDLIRMSGFFLICLLANFFLRFVEMTLFSELPFQIQDLLQRQAYFIKNTVEKFRGSAERSSNKAINPRSLKRYPILKIYGTKVKDVKIKELVELSSDSDVEDYVKRMEEKKGIKHEKKKIKPKTEKKTKQKNQQENEEVEENEEQEQEDNQNLKLLQEASNKEQSIEELQQYFNARISNWAMKFKMKDTQDKEQQLLQKIFFQRTLSFLKMKDQLNPHQKQWTMDRYTYRKYFLPRSLVLIRNLDWRRYLIFKEGDKRLKKSLKQQQNKKYEQQLDFLNKHQDIQQNVVEKMEILNKKKEYVKKHVWIDGRSTVYLRSGGVWFGQFRKTTNKVSGVKVAESYFRILEKFKKVCENENKVMEENIQDQKQENPEDSNKNKKDVKFKPIDEQFFNLTCNLSQSQLKKFSSTSLISLLDSLQIRHKEHYIYMVSSKGVSQIEYQLDNYITPELRKQNRIMNYSYIPFRVQAPLLKMNSMQIWELFIEEQLSQTQPKINLLYRIDKKKDQFASNINTNIFGLQPQNKRWIMSYVDVPKREDTMLYYTTEISYNRNIYKDFVNRVYRFYDIVEGPDYESINLPIGMAKLSYLKIQKQCPFLNLRDPLVKGYLCRAYSSPQTHQFCNGKTLKDVIKERKSKYSDNEISNFITSTIKLFDFLETNMGMFHGCLNLESFLLVEKQDKIKHLQYVVFDFGMFFWYDHNTEKTYFMRSIQQNDELWYISPELLTNYLKPNNQIPINPQKCDMYSLGMVSLQMATLGQMKLDAEKSLQEYDGDVGFTVRKWMMNNKNQLIHEYPNSSQLIMQLLHPDYRLRLYPSVMAAKLQGRSLFHENGFNNPKFDEELEILKQKRFCPSFNNNILDDLNLEQQSNNQIIVSIKSYLKQSIFSFEQYLILGQFQKFDEVSQDFEELIIQKFFLTSITEQSIQETLDFYAHFQIYCKSNIVYLVSNCLDEFKYFIFYFQFKIAFFIYVNRLENSTKLCNQIIQLLNEFEEIINEVVQLSQIENPVIQEKFQNDEKQINDLLQLQKDDYQSSKFIKQFSHHISVYVFQMQYLLFSVCNLNGMYQMGLQQTNTLITEQWNEIKYELKYCEKDNNYFLLTNSIIIKLLSRMRIQFYQLQLLHDSFDTNALNSTNELLVDLQLMKLFLSNEKIPEKQSIIKSIVKCSKNKLINEDLMKQSIAFINYYENQAKFIQLLIYNRNKQFSKIDDIASLLVKQLIQTNCILESLHFIPMIGWIGEHFSETNQQEQMQLVYQHVIQLMEEQFMICESFQIESTIYFNYLKVAITQTVFYCSQLLYYNVLSMSNGIYQGFMQLIKSHNLYGNNNLLSHIIQVKIMHVLIENQQHQYPYYFKQNEDQLDYNYDVPNSVLSSSLILNLLKLYKFVIKYLKLSEEQEQIEITWFDDDKLSQLKLELLYGYTFTLSKQNMETENSSSFIDLQFAIKKQIIIIEEQLQNSNIFVIIENKILFTRILQLTYDYSQAFDYIKIIDLLQQIPNKEEDIQDQQKSSLQQIFFSLIDIFVNNNYFQNNQQTYKQMMQLEEMQFIKNHKVFQIRFLLIKLLDFFLKCQQVDLNNELIKFLFTLYQNKAKVLKKEKYSLKLALEVSKLRTYILSEEVRQLIEKQDKKDNIKIQDLFEHIQNAYSIIAESKEKKQKKKKGKKQQANVATNINRYLLAQQLEQQDMDKIQTGLIHIDDKDQGFDNQIALCQLGVKLIVYQLHVGQFRDADSMAYNIKRKLFDLIYYELCRMALNWQSERIFLKSNATEISVNQLFKALNIHDLKFENYEHNLLHDIKPIKQIALNVRNFLVLKQVLFMRLLYSYVEGLQALCIIMKGDFKLSKQNLYFVQTFGDSDIDEISALITNVLMLFEITTADYSSASNKAIKLLKMLSKRLKLTNIQLQTHWIYSQFDDTRVQKQRIYHPIHLEQIIEFEENLEMQQFTEIKFSYEETLTKTALRPYFEISKLTTEAYFAYIESLIQQPKILIQSVDPIFYVQKYVQQQYGLQHIFYGHLQRLIATMYSEFLINKRMKDLEIALQQDSEKKIKFLKQEITAKTRVYLESRVKNKCTQQMEKKFKETKQFLKSKIKTLRTIRDGISYDVVCRWSLQAANESLAIYQKFCIEFKYESNPYLGTLYSTFANIFFVQNKIVSTQQYLEKVKNTLEYCYTSISNPDYCRYFYQLGYLRLHVFQIVKLYIEALIGLARLNPSEKFEVLLAVITEDEKFLYHFDQYCSHGFFLFLEINILKQLQKEHVIRDRLTQSYRKDEQDLIRYLQIEGDKLAFQKTIDANSRPYAHVVENVYKDAVHLIEKQSHKFNPDYTGLELFIKAFQICKLLLTSDNTIYQKILILVNKLSNRKNSLV</sequence>
<name>A0A8S1QTR5_9CILI</name>
<feature type="transmembrane region" description="Helical" evidence="6">
    <location>
        <begin position="1002"/>
        <end position="1020"/>
    </location>
</feature>
<feature type="transmembrane region" description="Helical" evidence="6">
    <location>
        <begin position="1040"/>
        <end position="1064"/>
    </location>
</feature>
<dbReference type="InterPro" id="IPR049452">
    <property type="entry name" value="Anoctamin_TM"/>
</dbReference>
<feature type="transmembrane region" description="Helical" evidence="6">
    <location>
        <begin position="1307"/>
        <end position="1327"/>
    </location>
</feature>
<evidence type="ECO:0000256" key="6">
    <source>
        <dbReference type="SAM" id="Phobius"/>
    </source>
</evidence>
<evidence type="ECO:0000256" key="5">
    <source>
        <dbReference type="SAM" id="MobiDB-lite"/>
    </source>
</evidence>
<feature type="compositionally biased region" description="Acidic residues" evidence="5">
    <location>
        <begin position="1439"/>
        <end position="1453"/>
    </location>
</feature>
<feature type="region of interest" description="Disordered" evidence="5">
    <location>
        <begin position="1"/>
        <end position="33"/>
    </location>
</feature>
<evidence type="ECO:0000313" key="8">
    <source>
        <dbReference type="EMBL" id="CAD8119176.1"/>
    </source>
</evidence>
<dbReference type="EMBL" id="CAJJDN010000120">
    <property type="protein sequence ID" value="CAD8119176.1"/>
    <property type="molecule type" value="Genomic_DNA"/>
</dbReference>
<feature type="transmembrane region" description="Helical" evidence="6">
    <location>
        <begin position="1267"/>
        <end position="1287"/>
    </location>
</feature>
<keyword evidence="4 6" id="KW-0472">Membrane</keyword>
<feature type="region of interest" description="Disordered" evidence="5">
    <location>
        <begin position="1418"/>
        <end position="1454"/>
    </location>
</feature>
<proteinExistence type="predicted"/>
<feature type="transmembrane region" description="Helical" evidence="6">
    <location>
        <begin position="911"/>
        <end position="933"/>
    </location>
</feature>
<gene>
    <name evidence="8" type="ORF">PSON_ATCC_30995.1.T1200045</name>
</gene>
<accession>A0A8S1QTR5</accession>
<dbReference type="PROSITE" id="PS50011">
    <property type="entry name" value="PROTEIN_KINASE_DOM"/>
    <property type="match status" value="1"/>
</dbReference>
<feature type="domain" description="Protein kinase" evidence="7">
    <location>
        <begin position="1809"/>
        <end position="2111"/>
    </location>
</feature>
<feature type="region of interest" description="Disordered" evidence="5">
    <location>
        <begin position="185"/>
        <end position="217"/>
    </location>
</feature>
<organism evidence="8 9">
    <name type="scientific">Paramecium sonneborni</name>
    <dbReference type="NCBI Taxonomy" id="65129"/>
    <lineage>
        <taxon>Eukaryota</taxon>
        <taxon>Sar</taxon>
        <taxon>Alveolata</taxon>
        <taxon>Ciliophora</taxon>
        <taxon>Intramacronucleata</taxon>
        <taxon>Oligohymenophorea</taxon>
        <taxon>Peniculida</taxon>
        <taxon>Parameciidae</taxon>
        <taxon>Paramecium</taxon>
    </lineage>
</organism>
<dbReference type="InterPro" id="IPR000719">
    <property type="entry name" value="Prot_kinase_dom"/>
</dbReference>
<dbReference type="PANTHER" id="PTHR12308">
    <property type="entry name" value="ANOCTAMIN"/>
    <property type="match status" value="1"/>
</dbReference>
<comment type="caution">
    <text evidence="8">The sequence shown here is derived from an EMBL/GenBank/DDBJ whole genome shotgun (WGS) entry which is preliminary data.</text>
</comment>
<dbReference type="GO" id="GO:0005254">
    <property type="term" value="F:chloride channel activity"/>
    <property type="evidence" value="ECO:0007669"/>
    <property type="project" value="TreeGrafter"/>
</dbReference>
<dbReference type="Proteomes" id="UP000692954">
    <property type="component" value="Unassembled WGS sequence"/>
</dbReference>
<feature type="transmembrane region" description="Helical" evidence="6">
    <location>
        <begin position="794"/>
        <end position="820"/>
    </location>
</feature>
<keyword evidence="9" id="KW-1185">Reference proteome</keyword>
<keyword evidence="3 6" id="KW-1133">Transmembrane helix</keyword>
<protein>
    <recommendedName>
        <fullName evidence="7">Protein kinase domain-containing protein</fullName>
    </recommendedName>
</protein>
<feature type="region of interest" description="Disordered" evidence="5">
    <location>
        <begin position="1120"/>
        <end position="1150"/>
    </location>
</feature>
<dbReference type="Pfam" id="PF04547">
    <property type="entry name" value="Anoctamin"/>
    <property type="match status" value="1"/>
</dbReference>
<evidence type="ECO:0000256" key="1">
    <source>
        <dbReference type="ARBA" id="ARBA00004141"/>
    </source>
</evidence>
<feature type="compositionally biased region" description="Polar residues" evidence="5">
    <location>
        <begin position="1120"/>
        <end position="1136"/>
    </location>
</feature>
<comment type="subcellular location">
    <subcellularLocation>
        <location evidence="1">Membrane</location>
        <topology evidence="1">Multi-pass membrane protein</topology>
    </subcellularLocation>
</comment>
<dbReference type="GO" id="GO:0016020">
    <property type="term" value="C:membrane"/>
    <property type="evidence" value="ECO:0007669"/>
    <property type="project" value="UniProtKB-SubCell"/>
</dbReference>
<dbReference type="GO" id="GO:0005524">
    <property type="term" value="F:ATP binding"/>
    <property type="evidence" value="ECO:0007669"/>
    <property type="project" value="InterPro"/>
</dbReference>
<dbReference type="OrthoDB" id="296386at2759"/>
<evidence type="ECO:0000256" key="4">
    <source>
        <dbReference type="ARBA" id="ARBA00023136"/>
    </source>
</evidence>
<evidence type="ECO:0000256" key="3">
    <source>
        <dbReference type="ARBA" id="ARBA00022989"/>
    </source>
</evidence>
<feature type="transmembrane region" description="Helical" evidence="6">
    <location>
        <begin position="953"/>
        <end position="970"/>
    </location>
</feature>
<keyword evidence="2 6" id="KW-0812">Transmembrane</keyword>
<evidence type="ECO:0000259" key="7">
    <source>
        <dbReference type="PROSITE" id="PS50011"/>
    </source>
</evidence>
<dbReference type="PANTHER" id="PTHR12308:SF73">
    <property type="entry name" value="ANOCTAMIN"/>
    <property type="match status" value="1"/>
</dbReference>
<reference evidence="8" key="1">
    <citation type="submission" date="2021-01" db="EMBL/GenBank/DDBJ databases">
        <authorList>
            <consortium name="Genoscope - CEA"/>
            <person name="William W."/>
        </authorList>
    </citation>
    <scope>NUCLEOTIDE SEQUENCE</scope>
</reference>
<evidence type="ECO:0000256" key="2">
    <source>
        <dbReference type="ARBA" id="ARBA00022692"/>
    </source>
</evidence>
<feature type="transmembrane region" description="Helical" evidence="6">
    <location>
        <begin position="1228"/>
        <end position="1247"/>
    </location>
</feature>